<dbReference type="PANTHER" id="PTHR31740">
    <property type="entry name" value="CENTROMERE PROTEIN L"/>
    <property type="match status" value="1"/>
</dbReference>
<evidence type="ECO:0000313" key="7">
    <source>
        <dbReference type="EMBL" id="CUS10258.1"/>
    </source>
</evidence>
<accession>A0A292PUD4</accession>
<proteinExistence type="inferred from homology"/>
<keyword evidence="4" id="KW-0158">Chromosome</keyword>
<evidence type="ECO:0000256" key="3">
    <source>
        <dbReference type="ARBA" id="ARBA00011060"/>
    </source>
</evidence>
<evidence type="ECO:0000256" key="1">
    <source>
        <dbReference type="ARBA" id="ARBA00004123"/>
    </source>
</evidence>
<evidence type="ECO:0000256" key="4">
    <source>
        <dbReference type="ARBA" id="ARBA00022454"/>
    </source>
</evidence>
<comment type="similarity">
    <text evidence="3">Belongs to the CENP-L/IML3 family.</text>
</comment>
<dbReference type="InterPro" id="IPR025204">
    <property type="entry name" value="CENP-L"/>
</dbReference>
<sequence>MSRDPPQSSKSPTHPLYNVTYTIHRLSPLHKFPPRSDFKSHARSLQQILRGDVLRGVRITLDNEDEALGRAGRLKAVTWGVLPRWQTSSEDNEEDTAEEVAEEEAGAGVKIEMQYEKMTYTSLLLSSPSEATGLEDESQGFTKLPLLLTRLPKSLRDTLLTYLSTRFDTLPLPLALPSSLLQRSVEFYLSHTYGPPKDVQISFATPITTLKTITITIPRDDIAKFCDRGKRLPGGKFYAALKHYLLENMALDVAPLAIAKAACGGFVLGGGAGGKVKIFPPRDVEEHEAVRNLIQELAKAADA</sequence>
<dbReference type="AlphaFoldDB" id="A0A292PUD4"/>
<dbReference type="GO" id="GO:0005634">
    <property type="term" value="C:nucleus"/>
    <property type="evidence" value="ECO:0007669"/>
    <property type="project" value="UniProtKB-SubCell"/>
</dbReference>
<keyword evidence="5" id="KW-0539">Nucleus</keyword>
<dbReference type="Proteomes" id="UP001412239">
    <property type="component" value="Unassembled WGS sequence"/>
</dbReference>
<keyword evidence="8" id="KW-1185">Reference proteome</keyword>
<dbReference type="PANTHER" id="PTHR31740:SF2">
    <property type="entry name" value="CENTROMERE PROTEIN L"/>
    <property type="match status" value="1"/>
</dbReference>
<dbReference type="GO" id="GO:0000775">
    <property type="term" value="C:chromosome, centromeric region"/>
    <property type="evidence" value="ECO:0007669"/>
    <property type="project" value="UniProtKB-SubCell"/>
</dbReference>
<evidence type="ECO:0000313" key="8">
    <source>
        <dbReference type="Proteomes" id="UP001412239"/>
    </source>
</evidence>
<gene>
    <name evidence="7" type="ORF">GSTUAT00005628001</name>
</gene>
<protein>
    <submittedName>
        <fullName evidence="7">Uncharacterized protein</fullName>
    </submittedName>
</protein>
<dbReference type="Pfam" id="PF13092">
    <property type="entry name" value="CENP-L"/>
    <property type="match status" value="1"/>
</dbReference>
<evidence type="ECO:0000256" key="6">
    <source>
        <dbReference type="ARBA" id="ARBA00023328"/>
    </source>
</evidence>
<comment type="subcellular location">
    <subcellularLocation>
        <location evidence="2">Chromosome</location>
        <location evidence="2">Centromere</location>
    </subcellularLocation>
    <subcellularLocation>
        <location evidence="1">Nucleus</location>
    </subcellularLocation>
</comment>
<dbReference type="EMBL" id="LN891051">
    <property type="protein sequence ID" value="CUS10258.1"/>
    <property type="molecule type" value="Genomic_DNA"/>
</dbReference>
<keyword evidence="6" id="KW-0137">Centromere</keyword>
<evidence type="ECO:0000256" key="5">
    <source>
        <dbReference type="ARBA" id="ARBA00023242"/>
    </source>
</evidence>
<organism evidence="7 8">
    <name type="scientific">Tuber aestivum</name>
    <name type="common">summer truffle</name>
    <dbReference type="NCBI Taxonomy" id="59557"/>
    <lineage>
        <taxon>Eukaryota</taxon>
        <taxon>Fungi</taxon>
        <taxon>Dikarya</taxon>
        <taxon>Ascomycota</taxon>
        <taxon>Pezizomycotina</taxon>
        <taxon>Pezizomycetes</taxon>
        <taxon>Pezizales</taxon>
        <taxon>Tuberaceae</taxon>
        <taxon>Tuber</taxon>
    </lineage>
</organism>
<name>A0A292PUD4_9PEZI</name>
<evidence type="ECO:0000256" key="2">
    <source>
        <dbReference type="ARBA" id="ARBA00004584"/>
    </source>
</evidence>
<reference evidence="7" key="1">
    <citation type="submission" date="2015-10" db="EMBL/GenBank/DDBJ databases">
        <authorList>
            <person name="Regsiter A."/>
            <person name="william w."/>
        </authorList>
    </citation>
    <scope>NUCLEOTIDE SEQUENCE</scope>
    <source>
        <strain evidence="7">Montdore</strain>
    </source>
</reference>